<dbReference type="KEGG" id="hdf:AArcSl_2608"/>
<feature type="transmembrane region" description="Helical" evidence="1">
    <location>
        <begin position="199"/>
        <end position="221"/>
    </location>
</feature>
<dbReference type="GO" id="GO:0006508">
    <property type="term" value="P:proteolysis"/>
    <property type="evidence" value="ECO:0007669"/>
    <property type="project" value="UniProtKB-KW"/>
</dbReference>
<protein>
    <submittedName>
        <fullName evidence="2">Zn-dependent protease</fullName>
    </submittedName>
</protein>
<reference evidence="3" key="1">
    <citation type="submission" date="2017-11" db="EMBL/GenBank/DDBJ databases">
        <title>Phenotypic and genomic properties of facultatively anaerobic sulfur-reducing natronoarchaea from hypersaline soda lakes.</title>
        <authorList>
            <person name="Sorokin D.Y."/>
            <person name="Kublanov I.V."/>
            <person name="Roman P."/>
            <person name="Sinninghe Damste J.S."/>
            <person name="Golyshin P.N."/>
            <person name="Rojo D."/>
            <person name="Ciordia S."/>
            <person name="Mena M.D.C."/>
            <person name="Ferrer M."/>
            <person name="Messina E."/>
            <person name="Smedile F."/>
            <person name="La Spada G."/>
            <person name="La Cono V."/>
            <person name="Yakimov M.M."/>
        </authorList>
    </citation>
    <scope>NUCLEOTIDE SEQUENCE [LARGE SCALE GENOMIC DNA]</scope>
    <source>
        <strain evidence="3">AArc-Sl</strain>
    </source>
</reference>
<evidence type="ECO:0000256" key="1">
    <source>
        <dbReference type="SAM" id="Phobius"/>
    </source>
</evidence>
<sequence>MSRHGRGRDVYGVQIGRLQFSQSELQDLLVAWLALGIAFALFFVGGAANLDRLLAGGIVIPVLVSLFTAGIGFLLHELAHKVVAVHYDQIAAFEADYGMLFLAIMSAMLGFIFAAPGAVVHRGRLTVRQHGLIALAGPVTNVVLTALFIPVMVLGVLMGSDLVWLLGSRGFAINIFLAAFNLIPYGPLDGKTVIQWSKLIWVVFFVPTVVIAVVSVFGYGLGFGGSF</sequence>
<keyword evidence="2" id="KW-0645">Protease</keyword>
<name>A0A343TMA5_9EURY</name>
<feature type="transmembrane region" description="Helical" evidence="1">
    <location>
        <begin position="163"/>
        <end position="187"/>
    </location>
</feature>
<dbReference type="GO" id="GO:0008233">
    <property type="term" value="F:peptidase activity"/>
    <property type="evidence" value="ECO:0007669"/>
    <property type="project" value="UniProtKB-KW"/>
</dbReference>
<keyword evidence="2" id="KW-0378">Hydrolase</keyword>
<feature type="transmembrane region" description="Helical" evidence="1">
    <location>
        <begin position="132"/>
        <end position="157"/>
    </location>
</feature>
<dbReference type="AlphaFoldDB" id="A0A343TMA5"/>
<dbReference type="Proteomes" id="UP000263012">
    <property type="component" value="Chromosome"/>
</dbReference>
<keyword evidence="3" id="KW-1185">Reference proteome</keyword>
<dbReference type="RefSeq" id="WP_119820130.1">
    <property type="nucleotide sequence ID" value="NZ_CP025066.1"/>
</dbReference>
<accession>A0A343TMA5</accession>
<feature type="transmembrane region" description="Helical" evidence="1">
    <location>
        <begin position="53"/>
        <end position="75"/>
    </location>
</feature>
<evidence type="ECO:0000313" key="3">
    <source>
        <dbReference type="Proteomes" id="UP000263012"/>
    </source>
</evidence>
<organism evidence="2 3">
    <name type="scientific">Halalkaliarchaeum desulfuricum</name>
    <dbReference type="NCBI Taxonomy" id="2055893"/>
    <lineage>
        <taxon>Archaea</taxon>
        <taxon>Methanobacteriati</taxon>
        <taxon>Methanobacteriota</taxon>
        <taxon>Stenosarchaea group</taxon>
        <taxon>Halobacteria</taxon>
        <taxon>Halobacteriales</taxon>
        <taxon>Haloferacaceae</taxon>
        <taxon>Halalkaliarchaeum</taxon>
    </lineage>
</organism>
<dbReference type="GeneID" id="37878967"/>
<feature type="transmembrane region" description="Helical" evidence="1">
    <location>
        <begin position="28"/>
        <end position="46"/>
    </location>
</feature>
<keyword evidence="1" id="KW-0472">Membrane</keyword>
<keyword evidence="1" id="KW-0812">Transmembrane</keyword>
<dbReference type="OrthoDB" id="86131at2157"/>
<dbReference type="PANTHER" id="PTHR35864:SF1">
    <property type="entry name" value="ZINC METALLOPROTEASE YWHC-RELATED"/>
    <property type="match status" value="1"/>
</dbReference>
<gene>
    <name evidence="2" type="ORF">AArcSl_2608</name>
</gene>
<proteinExistence type="predicted"/>
<dbReference type="PANTHER" id="PTHR35864">
    <property type="entry name" value="ZINC METALLOPROTEASE MJ0611-RELATED"/>
    <property type="match status" value="1"/>
</dbReference>
<dbReference type="EMBL" id="CP025066">
    <property type="protein sequence ID" value="AUX10227.1"/>
    <property type="molecule type" value="Genomic_DNA"/>
</dbReference>
<feature type="transmembrane region" description="Helical" evidence="1">
    <location>
        <begin position="95"/>
        <end position="120"/>
    </location>
</feature>
<keyword evidence="1" id="KW-1133">Transmembrane helix</keyword>
<dbReference type="InterPro" id="IPR052348">
    <property type="entry name" value="Metallopeptidase_M50B"/>
</dbReference>
<evidence type="ECO:0000313" key="2">
    <source>
        <dbReference type="EMBL" id="AUX10227.1"/>
    </source>
</evidence>